<dbReference type="GO" id="GO:0046872">
    <property type="term" value="F:metal ion binding"/>
    <property type="evidence" value="ECO:0007669"/>
    <property type="project" value="UniProtKB-KW"/>
</dbReference>
<dbReference type="FunFam" id="3.40.50.300:FF:000277">
    <property type="entry name" value="ATP-dependent zinc metalloprotease FtsH"/>
    <property type="match status" value="1"/>
</dbReference>
<evidence type="ECO:0000256" key="10">
    <source>
        <dbReference type="ARBA" id="ARBA00022833"/>
    </source>
</evidence>
<feature type="signal peptide" evidence="16">
    <location>
        <begin position="1"/>
        <end position="46"/>
    </location>
</feature>
<dbReference type="InterPro" id="IPR037219">
    <property type="entry name" value="Peptidase_M41-like"/>
</dbReference>
<dbReference type="PANTHER" id="PTHR43655:SF2">
    <property type="entry name" value="AFG3 LIKE MATRIX AAA PEPTIDASE SUBUNIT 2, ISOFORM A"/>
    <property type="match status" value="1"/>
</dbReference>
<keyword evidence="6" id="KW-0812">Transmembrane</keyword>
<dbReference type="PANTHER" id="PTHR43655">
    <property type="entry name" value="ATP-DEPENDENT PROTEASE"/>
    <property type="match status" value="1"/>
</dbReference>
<dbReference type="InterPro" id="IPR027417">
    <property type="entry name" value="P-loop_NTPase"/>
</dbReference>
<evidence type="ECO:0000256" key="12">
    <source>
        <dbReference type="ARBA" id="ARBA00022946"/>
    </source>
</evidence>
<reference evidence="18 19" key="1">
    <citation type="journal article" date="2014" name="Mol. Plant">
        <title>Chromosome Scale Genome Assembly and Transcriptome Profiling of Nannochloropsis gaditana in Nitrogen Depletion.</title>
        <authorList>
            <person name="Corteggiani Carpinelli E."/>
            <person name="Telatin A."/>
            <person name="Vitulo N."/>
            <person name="Forcato C."/>
            <person name="D'Angelo M."/>
            <person name="Schiavon R."/>
            <person name="Vezzi A."/>
            <person name="Giacometti G.M."/>
            <person name="Morosinotto T."/>
            <person name="Valle G."/>
        </authorList>
    </citation>
    <scope>NUCLEOTIDE SEQUENCE [LARGE SCALE GENOMIC DNA]</scope>
    <source>
        <strain evidence="18 19">B-31</strain>
    </source>
</reference>
<keyword evidence="16" id="KW-0732">Signal</keyword>
<dbReference type="GO" id="GO:0016887">
    <property type="term" value="F:ATP hydrolysis activity"/>
    <property type="evidence" value="ECO:0007669"/>
    <property type="project" value="InterPro"/>
</dbReference>
<evidence type="ECO:0000256" key="5">
    <source>
        <dbReference type="ARBA" id="ARBA00022670"/>
    </source>
</evidence>
<evidence type="ECO:0000256" key="6">
    <source>
        <dbReference type="ARBA" id="ARBA00022692"/>
    </source>
</evidence>
<comment type="caution">
    <text evidence="18">The sequence shown here is derived from an EMBL/GenBank/DDBJ whole genome shotgun (WGS) entry which is preliminary data.</text>
</comment>
<evidence type="ECO:0000256" key="14">
    <source>
        <dbReference type="ARBA" id="ARBA00023049"/>
    </source>
</evidence>
<keyword evidence="19" id="KW-1185">Reference proteome</keyword>
<dbReference type="SUPFAM" id="SSF140990">
    <property type="entry name" value="FtsH protease domain-like"/>
    <property type="match status" value="1"/>
</dbReference>
<keyword evidence="13" id="KW-1133">Transmembrane helix</keyword>
<accession>W7U9M8</accession>
<name>W7U9M8_9STRA</name>
<dbReference type="AlphaFoldDB" id="W7U9M8"/>
<dbReference type="Proteomes" id="UP000019335">
    <property type="component" value="Chromosome 2"/>
</dbReference>
<dbReference type="GO" id="GO:0016020">
    <property type="term" value="C:membrane"/>
    <property type="evidence" value="ECO:0007669"/>
    <property type="project" value="UniProtKB-SubCell"/>
</dbReference>
<comment type="subcellular location">
    <subcellularLocation>
        <location evidence="2">Membrane</location>
        <topology evidence="2">Multi-pass membrane protein</topology>
    </subcellularLocation>
</comment>
<evidence type="ECO:0000256" key="16">
    <source>
        <dbReference type="SAM" id="SignalP"/>
    </source>
</evidence>
<organism evidence="18 19">
    <name type="scientific">Nannochloropsis gaditana</name>
    <dbReference type="NCBI Taxonomy" id="72520"/>
    <lineage>
        <taxon>Eukaryota</taxon>
        <taxon>Sar</taxon>
        <taxon>Stramenopiles</taxon>
        <taxon>Ochrophyta</taxon>
        <taxon>Eustigmatophyceae</taxon>
        <taxon>Eustigmatales</taxon>
        <taxon>Monodopsidaceae</taxon>
        <taxon>Nannochloropsis</taxon>
    </lineage>
</organism>
<comment type="similarity">
    <text evidence="3">In the C-terminal section; belongs to the peptidase M41 family.</text>
</comment>
<evidence type="ECO:0000259" key="17">
    <source>
        <dbReference type="SMART" id="SM00382"/>
    </source>
</evidence>
<comment type="similarity">
    <text evidence="4">In the N-terminal section; belongs to the AAA ATPase family.</text>
</comment>
<dbReference type="GO" id="GO:0006508">
    <property type="term" value="P:proteolysis"/>
    <property type="evidence" value="ECO:0007669"/>
    <property type="project" value="UniProtKB-KW"/>
</dbReference>
<evidence type="ECO:0000256" key="13">
    <source>
        <dbReference type="ARBA" id="ARBA00022989"/>
    </source>
</evidence>
<dbReference type="CDD" id="cd19501">
    <property type="entry name" value="RecA-like_FtsH"/>
    <property type="match status" value="1"/>
</dbReference>
<evidence type="ECO:0000256" key="11">
    <source>
        <dbReference type="ARBA" id="ARBA00022840"/>
    </source>
</evidence>
<keyword evidence="15" id="KW-0472">Membrane</keyword>
<keyword evidence="8" id="KW-0547">Nucleotide-binding</keyword>
<dbReference type="EMBL" id="AZIL01000123">
    <property type="protein sequence ID" value="EWM29664.1"/>
    <property type="molecule type" value="Genomic_DNA"/>
</dbReference>
<dbReference type="InterPro" id="IPR041569">
    <property type="entry name" value="AAA_lid_3"/>
</dbReference>
<keyword evidence="5 18" id="KW-0645">Protease</keyword>
<gene>
    <name evidence="18" type="ORF">Naga_100112g9</name>
</gene>
<dbReference type="Pfam" id="PF00004">
    <property type="entry name" value="AAA"/>
    <property type="match status" value="1"/>
</dbReference>
<keyword evidence="10" id="KW-0862">Zinc</keyword>
<dbReference type="GO" id="GO:0004176">
    <property type="term" value="F:ATP-dependent peptidase activity"/>
    <property type="evidence" value="ECO:0007669"/>
    <property type="project" value="InterPro"/>
</dbReference>
<evidence type="ECO:0000256" key="4">
    <source>
        <dbReference type="ARBA" id="ARBA00010550"/>
    </source>
</evidence>
<dbReference type="GO" id="GO:0004222">
    <property type="term" value="F:metalloendopeptidase activity"/>
    <property type="evidence" value="ECO:0007669"/>
    <property type="project" value="InterPro"/>
</dbReference>
<comment type="cofactor">
    <cofactor evidence="1">
        <name>Zn(2+)</name>
        <dbReference type="ChEBI" id="CHEBI:29105"/>
    </cofactor>
</comment>
<evidence type="ECO:0000313" key="19">
    <source>
        <dbReference type="Proteomes" id="UP000019335"/>
    </source>
</evidence>
<dbReference type="Gene3D" id="1.20.58.760">
    <property type="entry name" value="Peptidase M41"/>
    <property type="match status" value="1"/>
</dbReference>
<dbReference type="Gene3D" id="1.10.8.60">
    <property type="match status" value="1"/>
</dbReference>
<keyword evidence="11" id="KW-0067">ATP-binding</keyword>
<evidence type="ECO:0000256" key="8">
    <source>
        <dbReference type="ARBA" id="ARBA00022741"/>
    </source>
</evidence>
<dbReference type="SUPFAM" id="SSF52540">
    <property type="entry name" value="P-loop containing nucleoside triphosphate hydrolases"/>
    <property type="match status" value="1"/>
</dbReference>
<keyword evidence="14 18" id="KW-0482">Metalloprotease</keyword>
<keyword evidence="7" id="KW-0479">Metal-binding</keyword>
<dbReference type="Pfam" id="PF01434">
    <property type="entry name" value="Peptidase_M41"/>
    <property type="match status" value="1"/>
</dbReference>
<sequence>MYCCSSKRSFSRRLMFVFQGQSPRTGRMLLLPSLLLLTLLTRMAHSSFWTTGNAGSSRMGGRSPSRALAFMGSKRKISGLSLPGNGTASFLTTGSSVLHIHNSNVTLLSLDSNTLPLQARGGLNTNSTGSGGVVGLSSGTAATSSGGRGLGGARGQGLAGQGGGALDQLAGEALQTIGGALFEATCFYIASRIIMGVRNLCGRTFVKPTGVKFSDVIGVDEAKQEVQELVEYLKEPMRYKKLGAKIPRGILLVGPPGVGKTMLARAIAGEASCPFYYASGSDFANPYWGMGVQKIKKLFHQARRSKRSIIFIDELDSLARARKSSLSGGSAEMDAENTLNQLLTEMDGFQTQDNVIVLASTNRADVLDRAAMRPGRFDRKVFMDVPDVQGREEHFKRLLKKFTLAKPVEELAPLMARMSPGYSGADIENVVNEAALRAAKHNRSSVTEDDLSWATERTGFGVERRGKMTPAELRRTAVHEAGHALIAYFIPDVQAPIKISIINRGKVGGYNLMGESNHTYHTEARLRDEICVFLGGRVAEEMVLGEASSGAYDDLRKASALSRGMVENLGYGKRTGLLSYGAGGQGVGEVSQAALRLLEEEAQSILGSEYTRAKTLVQKHRKELEALVELLLKNEVVHEHELEAVLGPRVADVGVRRGFTENVLRRFSKKSFCKCNKFRPNQFKRLIERD</sequence>
<evidence type="ECO:0000256" key="9">
    <source>
        <dbReference type="ARBA" id="ARBA00022801"/>
    </source>
</evidence>
<evidence type="ECO:0000256" key="2">
    <source>
        <dbReference type="ARBA" id="ARBA00004141"/>
    </source>
</evidence>
<evidence type="ECO:0000256" key="1">
    <source>
        <dbReference type="ARBA" id="ARBA00001947"/>
    </source>
</evidence>
<evidence type="ECO:0000256" key="7">
    <source>
        <dbReference type="ARBA" id="ARBA00022723"/>
    </source>
</evidence>
<evidence type="ECO:0000313" key="18">
    <source>
        <dbReference type="EMBL" id="EWM29664.1"/>
    </source>
</evidence>
<evidence type="ECO:0000256" key="15">
    <source>
        <dbReference type="ARBA" id="ARBA00023136"/>
    </source>
</evidence>
<dbReference type="GO" id="GO:0005524">
    <property type="term" value="F:ATP binding"/>
    <property type="evidence" value="ECO:0007669"/>
    <property type="project" value="UniProtKB-KW"/>
</dbReference>
<dbReference type="InterPro" id="IPR003959">
    <property type="entry name" value="ATPase_AAA_core"/>
</dbReference>
<feature type="domain" description="AAA+ ATPase" evidence="17">
    <location>
        <begin position="246"/>
        <end position="387"/>
    </location>
</feature>
<proteinExistence type="inferred from homology"/>
<keyword evidence="12" id="KW-0809">Transit peptide</keyword>
<dbReference type="Pfam" id="PF17862">
    <property type="entry name" value="AAA_lid_3"/>
    <property type="match status" value="1"/>
</dbReference>
<dbReference type="InterPro" id="IPR050928">
    <property type="entry name" value="ATP-dep_Zn_Metalloprotease"/>
</dbReference>
<dbReference type="InterPro" id="IPR003593">
    <property type="entry name" value="AAA+_ATPase"/>
</dbReference>
<dbReference type="SMART" id="SM00382">
    <property type="entry name" value="AAA"/>
    <property type="match status" value="1"/>
</dbReference>
<evidence type="ECO:0000256" key="3">
    <source>
        <dbReference type="ARBA" id="ARBA00010044"/>
    </source>
</evidence>
<dbReference type="InterPro" id="IPR000642">
    <property type="entry name" value="Peptidase_M41"/>
</dbReference>
<keyword evidence="9" id="KW-0378">Hydrolase</keyword>
<dbReference type="OrthoDB" id="1413014at2759"/>
<protein>
    <submittedName>
        <fullName evidence="18">Atp-dependent metalloprotease</fullName>
    </submittedName>
</protein>
<feature type="chain" id="PRO_5004901581" evidence="16">
    <location>
        <begin position="47"/>
        <end position="690"/>
    </location>
</feature>
<dbReference type="Gene3D" id="3.40.50.300">
    <property type="entry name" value="P-loop containing nucleotide triphosphate hydrolases"/>
    <property type="match status" value="1"/>
</dbReference>